<dbReference type="InParanoid" id="A0A2G5ESI3"/>
<accession>A0A2G5ESI3</accession>
<dbReference type="Proteomes" id="UP000230069">
    <property type="component" value="Unassembled WGS sequence"/>
</dbReference>
<evidence type="ECO:0000313" key="1">
    <source>
        <dbReference type="EMBL" id="PIA58706.1"/>
    </source>
</evidence>
<organism evidence="1 2">
    <name type="scientific">Aquilegia coerulea</name>
    <name type="common">Rocky mountain columbine</name>
    <dbReference type="NCBI Taxonomy" id="218851"/>
    <lineage>
        <taxon>Eukaryota</taxon>
        <taxon>Viridiplantae</taxon>
        <taxon>Streptophyta</taxon>
        <taxon>Embryophyta</taxon>
        <taxon>Tracheophyta</taxon>
        <taxon>Spermatophyta</taxon>
        <taxon>Magnoliopsida</taxon>
        <taxon>Ranunculales</taxon>
        <taxon>Ranunculaceae</taxon>
        <taxon>Thalictroideae</taxon>
        <taxon>Aquilegia</taxon>
    </lineage>
</organism>
<keyword evidence="2" id="KW-1185">Reference proteome</keyword>
<dbReference type="OrthoDB" id="2004783at2759"/>
<dbReference type="EMBL" id="KZ305022">
    <property type="protein sequence ID" value="PIA58706.1"/>
    <property type="molecule type" value="Genomic_DNA"/>
</dbReference>
<evidence type="ECO:0000313" key="2">
    <source>
        <dbReference type="Proteomes" id="UP000230069"/>
    </source>
</evidence>
<reference evidence="1 2" key="1">
    <citation type="submission" date="2017-09" db="EMBL/GenBank/DDBJ databases">
        <title>WGS assembly of Aquilegia coerulea Goldsmith.</title>
        <authorList>
            <person name="Hodges S."/>
            <person name="Kramer E."/>
            <person name="Nordborg M."/>
            <person name="Tomkins J."/>
            <person name="Borevitz J."/>
            <person name="Derieg N."/>
            <person name="Yan J."/>
            <person name="Mihaltcheva S."/>
            <person name="Hayes R.D."/>
            <person name="Rokhsar D."/>
        </authorList>
    </citation>
    <scope>NUCLEOTIDE SEQUENCE [LARGE SCALE GENOMIC DNA]</scope>
    <source>
        <strain evidence="2">cv. Goldsmith</strain>
    </source>
</reference>
<gene>
    <name evidence="1" type="ORF">AQUCO_00500565v1</name>
</gene>
<protein>
    <submittedName>
        <fullName evidence="1">Uncharacterized protein</fullName>
    </submittedName>
</protein>
<sequence length="118" mass="13097">MEILNTEISMIPHYPDSLPPNQSPPFHPIIQASAPNTEDEQNLDWVMQLLFKPNIANQLVERGILVPEILNYIPLQAPEDHFLPPITTAVVEPSVAQDGIFLGGLRLVIIRTLKLAGT</sequence>
<dbReference type="AlphaFoldDB" id="A0A2G5ESI3"/>
<name>A0A2G5ESI3_AQUCA</name>
<proteinExistence type="predicted"/>